<dbReference type="SMR" id="A2F646"/>
<feature type="coiled-coil region" evidence="1">
    <location>
        <begin position="97"/>
        <end position="124"/>
    </location>
</feature>
<dbReference type="EMBL" id="DS113631">
    <property type="protein sequence ID" value="EAX99616.1"/>
    <property type="molecule type" value="Genomic_DNA"/>
</dbReference>
<reference evidence="2" key="1">
    <citation type="submission" date="2006-10" db="EMBL/GenBank/DDBJ databases">
        <authorList>
            <person name="Amadeo P."/>
            <person name="Zhao Q."/>
            <person name="Wortman J."/>
            <person name="Fraser-Liggett C."/>
            <person name="Carlton J."/>
        </authorList>
    </citation>
    <scope>NUCLEOTIDE SEQUENCE</scope>
    <source>
        <strain evidence="2">G3</strain>
    </source>
</reference>
<dbReference type="CDD" id="cd17039">
    <property type="entry name" value="Ubl_ubiquitin_like"/>
    <property type="match status" value="1"/>
</dbReference>
<name>A2F646_TRIV3</name>
<dbReference type="RefSeq" id="XP_001312546.1">
    <property type="nucleotide sequence ID" value="XM_001312545.1"/>
</dbReference>
<dbReference type="VEuPathDB" id="TrichDB:TVAG_215160"/>
<accession>A2F646</accession>
<reference evidence="2" key="2">
    <citation type="journal article" date="2007" name="Science">
        <title>Draft genome sequence of the sexually transmitted pathogen Trichomonas vaginalis.</title>
        <authorList>
            <person name="Carlton J.M."/>
            <person name="Hirt R.P."/>
            <person name="Silva J.C."/>
            <person name="Delcher A.L."/>
            <person name="Schatz M."/>
            <person name="Zhao Q."/>
            <person name="Wortman J.R."/>
            <person name="Bidwell S.L."/>
            <person name="Alsmark U.C.M."/>
            <person name="Besteiro S."/>
            <person name="Sicheritz-Ponten T."/>
            <person name="Noel C.J."/>
            <person name="Dacks J.B."/>
            <person name="Foster P.G."/>
            <person name="Simillion C."/>
            <person name="Van de Peer Y."/>
            <person name="Miranda-Saavedra D."/>
            <person name="Barton G.J."/>
            <person name="Westrop G.D."/>
            <person name="Mueller S."/>
            <person name="Dessi D."/>
            <person name="Fiori P.L."/>
            <person name="Ren Q."/>
            <person name="Paulsen I."/>
            <person name="Zhang H."/>
            <person name="Bastida-Corcuera F.D."/>
            <person name="Simoes-Barbosa A."/>
            <person name="Brown M.T."/>
            <person name="Hayes R.D."/>
            <person name="Mukherjee M."/>
            <person name="Okumura C.Y."/>
            <person name="Schneider R."/>
            <person name="Smith A.J."/>
            <person name="Vanacova S."/>
            <person name="Villalvazo M."/>
            <person name="Haas B.J."/>
            <person name="Pertea M."/>
            <person name="Feldblyum T.V."/>
            <person name="Utterback T.R."/>
            <person name="Shu C.L."/>
            <person name="Osoegawa K."/>
            <person name="de Jong P.J."/>
            <person name="Hrdy I."/>
            <person name="Horvathova L."/>
            <person name="Zubacova Z."/>
            <person name="Dolezal P."/>
            <person name="Malik S.B."/>
            <person name="Logsdon J.M. Jr."/>
            <person name="Henze K."/>
            <person name="Gupta A."/>
            <person name="Wang C.C."/>
            <person name="Dunne R.L."/>
            <person name="Upcroft J.A."/>
            <person name="Upcroft P."/>
            <person name="White O."/>
            <person name="Salzberg S.L."/>
            <person name="Tang P."/>
            <person name="Chiu C.-H."/>
            <person name="Lee Y.-S."/>
            <person name="Embley T.M."/>
            <person name="Coombs G.H."/>
            <person name="Mottram J.C."/>
            <person name="Tachezy J."/>
            <person name="Fraser-Liggett C.M."/>
            <person name="Johnson P.J."/>
        </authorList>
    </citation>
    <scope>NUCLEOTIDE SEQUENCE [LARGE SCALE GENOMIC DNA]</scope>
    <source>
        <strain evidence="2">G3</strain>
    </source>
</reference>
<dbReference type="KEGG" id="tva:4757426"/>
<dbReference type="Gene3D" id="3.10.20.90">
    <property type="entry name" value="Phosphatidylinositol 3-kinase Catalytic Subunit, Chain A, domain 1"/>
    <property type="match status" value="1"/>
</dbReference>
<evidence type="ECO:0000313" key="2">
    <source>
        <dbReference type="EMBL" id="EAX99616.1"/>
    </source>
</evidence>
<proteinExistence type="predicted"/>
<dbReference type="VEuPathDB" id="TrichDB:TVAGG3_0363880"/>
<protein>
    <submittedName>
        <fullName evidence="2">Uncharacterized protein</fullName>
    </submittedName>
</protein>
<gene>
    <name evidence="2" type="ORF">TVAG_215160</name>
</gene>
<organism evidence="2 3">
    <name type="scientific">Trichomonas vaginalis (strain ATCC PRA-98 / G3)</name>
    <dbReference type="NCBI Taxonomy" id="412133"/>
    <lineage>
        <taxon>Eukaryota</taxon>
        <taxon>Metamonada</taxon>
        <taxon>Parabasalia</taxon>
        <taxon>Trichomonadida</taxon>
        <taxon>Trichomonadidae</taxon>
        <taxon>Trichomonas</taxon>
    </lineage>
</organism>
<dbReference type="Proteomes" id="UP000001542">
    <property type="component" value="Unassembled WGS sequence"/>
</dbReference>
<dbReference type="InterPro" id="IPR029071">
    <property type="entry name" value="Ubiquitin-like_domsf"/>
</dbReference>
<sequence>MSFDQMNLPQPCQIHLKGYRESDIQVSPYETVGYINEHFNDNEIRLVYKGMLLDPSLSFSYYNIQHDDTIIVVQPRPVSSRKSRREHDSDSMMDIHYERLMKQKKLMMQEKDNAQNDMIALESARLLDLSFNKISYRPTSYRRICKIIKKKSDNLENSFETQGTVLPEKALTPCTEFLPLISSNSDAQSN</sequence>
<keyword evidence="3" id="KW-1185">Reference proteome</keyword>
<evidence type="ECO:0000313" key="3">
    <source>
        <dbReference type="Proteomes" id="UP000001542"/>
    </source>
</evidence>
<dbReference type="InParanoid" id="A2F646"/>
<dbReference type="AlphaFoldDB" id="A2F646"/>
<dbReference type="SUPFAM" id="SSF54236">
    <property type="entry name" value="Ubiquitin-like"/>
    <property type="match status" value="1"/>
</dbReference>
<keyword evidence="1" id="KW-0175">Coiled coil</keyword>
<evidence type="ECO:0000256" key="1">
    <source>
        <dbReference type="SAM" id="Coils"/>
    </source>
</evidence>